<feature type="transmembrane region" description="Helical" evidence="7">
    <location>
        <begin position="70"/>
        <end position="88"/>
    </location>
</feature>
<evidence type="ECO:0000313" key="10">
    <source>
        <dbReference type="EMBL" id="HHF58035.1"/>
    </source>
</evidence>
<dbReference type="EMBL" id="DRTV01000097">
    <property type="protein sequence ID" value="HHF58035.1"/>
    <property type="molecule type" value="Genomic_DNA"/>
</dbReference>
<evidence type="ECO:0000256" key="4">
    <source>
        <dbReference type="ARBA" id="ARBA00022692"/>
    </source>
</evidence>
<evidence type="ECO:0000256" key="8">
    <source>
        <dbReference type="NCBIfam" id="TIGR00445"/>
    </source>
</evidence>
<comment type="similarity">
    <text evidence="2 7">Belongs to the glycosyltransferase 4 family. MraY subfamily.</text>
</comment>
<dbReference type="GO" id="GO:0071555">
    <property type="term" value="P:cell wall organization"/>
    <property type="evidence" value="ECO:0007669"/>
    <property type="project" value="UniProtKB-KW"/>
</dbReference>
<organism evidence="10">
    <name type="scientific">candidate division WOR-3 bacterium</name>
    <dbReference type="NCBI Taxonomy" id="2052148"/>
    <lineage>
        <taxon>Bacteria</taxon>
        <taxon>Bacteria division WOR-3</taxon>
    </lineage>
</organism>
<keyword evidence="3 7" id="KW-0808">Transferase</keyword>
<keyword evidence="4 7" id="KW-0812">Transmembrane</keyword>
<keyword evidence="7" id="KW-0961">Cell wall biogenesis/degradation</keyword>
<comment type="caution">
    <text evidence="10">The sequence shown here is derived from an EMBL/GenBank/DDBJ whole genome shotgun (WGS) entry which is preliminary data.</text>
</comment>
<dbReference type="InterPro" id="IPR003524">
    <property type="entry name" value="PNAcMuramoyl-5peptid_Trfase"/>
</dbReference>
<dbReference type="EC" id="2.7.8.13" evidence="7 8"/>
<keyword evidence="7 9" id="KW-0479">Metal-binding</keyword>
<evidence type="ECO:0000256" key="9">
    <source>
        <dbReference type="PIRSR" id="PIRSR600715-1"/>
    </source>
</evidence>
<comment type="subcellular location">
    <subcellularLocation>
        <location evidence="7">Cell membrane</location>
        <topology evidence="7">Multi-pass membrane protein</topology>
    </subcellularLocation>
    <subcellularLocation>
        <location evidence="1">Membrane</location>
        <topology evidence="1">Multi-pass membrane protein</topology>
    </subcellularLocation>
</comment>
<feature type="transmembrane region" description="Helical" evidence="7">
    <location>
        <begin position="260"/>
        <end position="280"/>
    </location>
</feature>
<feature type="transmembrane region" description="Helical" evidence="7">
    <location>
        <begin position="94"/>
        <end position="111"/>
    </location>
</feature>
<keyword evidence="7" id="KW-1003">Cell membrane</keyword>
<dbReference type="GO" id="GO:0009252">
    <property type="term" value="P:peptidoglycan biosynthetic process"/>
    <property type="evidence" value="ECO:0007669"/>
    <property type="project" value="UniProtKB-UniRule"/>
</dbReference>
<keyword evidence="7" id="KW-0133">Cell shape</keyword>
<evidence type="ECO:0000256" key="6">
    <source>
        <dbReference type="ARBA" id="ARBA00023136"/>
    </source>
</evidence>
<reference evidence="10" key="1">
    <citation type="journal article" date="2020" name="mSystems">
        <title>Genome- and Community-Level Interaction Insights into Carbon Utilization and Element Cycling Functions of Hydrothermarchaeota in Hydrothermal Sediment.</title>
        <authorList>
            <person name="Zhou Z."/>
            <person name="Liu Y."/>
            <person name="Xu W."/>
            <person name="Pan J."/>
            <person name="Luo Z.H."/>
            <person name="Li M."/>
        </authorList>
    </citation>
    <scope>NUCLEOTIDE SEQUENCE [LARGE SCALE GENOMIC DNA]</scope>
    <source>
        <strain evidence="10">HyVt-94</strain>
    </source>
</reference>
<comment type="cofactor">
    <cofactor evidence="7 9">
        <name>Mg(2+)</name>
        <dbReference type="ChEBI" id="CHEBI:18420"/>
    </cofactor>
</comment>
<keyword evidence="7 9" id="KW-0460">Magnesium</keyword>
<dbReference type="PROSITE" id="PS01348">
    <property type="entry name" value="MRAY_2"/>
    <property type="match status" value="1"/>
</dbReference>
<dbReference type="UniPathway" id="UPA00219"/>
<name>A0A7C5M661_UNCW3</name>
<dbReference type="GO" id="GO:0051301">
    <property type="term" value="P:cell division"/>
    <property type="evidence" value="ECO:0007669"/>
    <property type="project" value="UniProtKB-KW"/>
</dbReference>
<comment type="catalytic activity">
    <reaction evidence="7">
        <text>UDP-N-acetyl-alpha-D-muramoyl-L-alanyl-gamma-D-glutamyl-meso-2,6-diaminopimeloyl-D-alanyl-D-alanine + di-trans,octa-cis-undecaprenyl phosphate = di-trans,octa-cis-undecaprenyl diphospho-N-acetyl-alpha-D-muramoyl-L-alanyl-D-glutamyl-meso-2,6-diaminopimeloyl-D-alanyl-D-alanine + UMP</text>
        <dbReference type="Rhea" id="RHEA:28386"/>
        <dbReference type="ChEBI" id="CHEBI:57865"/>
        <dbReference type="ChEBI" id="CHEBI:60392"/>
        <dbReference type="ChEBI" id="CHEBI:61386"/>
        <dbReference type="ChEBI" id="CHEBI:61387"/>
        <dbReference type="EC" id="2.7.8.13"/>
    </reaction>
</comment>
<feature type="binding site" evidence="9">
    <location>
        <position position="264"/>
    </location>
    <ligand>
        <name>Mg(2+)</name>
        <dbReference type="ChEBI" id="CHEBI:18420"/>
    </ligand>
</feature>
<dbReference type="GO" id="GO:0008360">
    <property type="term" value="P:regulation of cell shape"/>
    <property type="evidence" value="ECO:0007669"/>
    <property type="project" value="UniProtKB-KW"/>
</dbReference>
<gene>
    <name evidence="7" type="primary">mraY</name>
    <name evidence="10" type="ORF">ENL41_01260</name>
</gene>
<comment type="pathway">
    <text evidence="7">Cell wall biogenesis; peptidoglycan biosynthesis.</text>
</comment>
<feature type="transmembrane region" description="Helical" evidence="7">
    <location>
        <begin position="131"/>
        <end position="149"/>
    </location>
</feature>
<dbReference type="PROSITE" id="PS01347">
    <property type="entry name" value="MRAY_1"/>
    <property type="match status" value="1"/>
</dbReference>
<dbReference type="InterPro" id="IPR000715">
    <property type="entry name" value="Glycosyl_transferase_4"/>
</dbReference>
<keyword evidence="7" id="KW-0131">Cell cycle</keyword>
<dbReference type="PANTHER" id="PTHR22926">
    <property type="entry name" value="PHOSPHO-N-ACETYLMURAMOYL-PENTAPEPTIDE-TRANSFERASE"/>
    <property type="match status" value="1"/>
</dbReference>
<keyword evidence="7" id="KW-0132">Cell division</keyword>
<dbReference type="PANTHER" id="PTHR22926:SF5">
    <property type="entry name" value="PHOSPHO-N-ACETYLMURAMOYL-PENTAPEPTIDE-TRANSFERASE HOMOLOG"/>
    <property type="match status" value="1"/>
</dbReference>
<feature type="transmembrane region" description="Helical" evidence="7">
    <location>
        <begin position="161"/>
        <end position="182"/>
    </location>
</feature>
<dbReference type="GO" id="GO:0005886">
    <property type="term" value="C:plasma membrane"/>
    <property type="evidence" value="ECO:0007669"/>
    <property type="project" value="UniProtKB-SubCell"/>
</dbReference>
<evidence type="ECO:0000256" key="5">
    <source>
        <dbReference type="ARBA" id="ARBA00022989"/>
    </source>
</evidence>
<dbReference type="HAMAP" id="MF_00038">
    <property type="entry name" value="MraY"/>
    <property type="match status" value="1"/>
</dbReference>
<feature type="binding site" evidence="9">
    <location>
        <position position="189"/>
    </location>
    <ligand>
        <name>Mg(2+)</name>
        <dbReference type="ChEBI" id="CHEBI:18420"/>
    </ligand>
</feature>
<dbReference type="Proteomes" id="UP000886014">
    <property type="component" value="Unassembled WGS sequence"/>
</dbReference>
<comment type="function">
    <text evidence="7">Catalyzes the initial step of the lipid cycle reactions in the biosynthesis of the cell wall peptidoglycan: transfers peptidoglycan precursor phospho-MurNAc-pentapeptide from UDP-MurNAc-pentapeptide onto the lipid carrier undecaprenyl phosphate, yielding undecaprenyl-pyrophosphoryl-MurNAc-pentapeptide, known as lipid I.</text>
</comment>
<keyword evidence="7" id="KW-0573">Peptidoglycan synthesis</keyword>
<dbReference type="GO" id="GO:0008963">
    <property type="term" value="F:phospho-N-acetylmuramoyl-pentapeptide-transferase activity"/>
    <property type="evidence" value="ECO:0007669"/>
    <property type="project" value="UniProtKB-UniRule"/>
</dbReference>
<accession>A0A7C5M661</accession>
<dbReference type="CDD" id="cd06852">
    <property type="entry name" value="GT_MraY"/>
    <property type="match status" value="1"/>
</dbReference>
<keyword evidence="6 7" id="KW-0472">Membrane</keyword>
<feature type="transmembrane region" description="Helical" evidence="7">
    <location>
        <begin position="194"/>
        <end position="215"/>
    </location>
</feature>
<evidence type="ECO:0000256" key="3">
    <source>
        <dbReference type="ARBA" id="ARBA00022679"/>
    </source>
</evidence>
<evidence type="ECO:0000256" key="1">
    <source>
        <dbReference type="ARBA" id="ARBA00004141"/>
    </source>
</evidence>
<dbReference type="Pfam" id="PF00953">
    <property type="entry name" value="Glycos_transf_4"/>
    <property type="match status" value="1"/>
</dbReference>
<dbReference type="AlphaFoldDB" id="A0A7C5M661"/>
<protein>
    <recommendedName>
        <fullName evidence="7 8">Phospho-N-acetylmuramoyl-pentapeptide-transferase</fullName>
        <ecNumber evidence="7 8">2.7.8.13</ecNumber>
    </recommendedName>
    <alternativeName>
        <fullName evidence="7">UDP-MurNAc-pentapeptide phosphotransferase</fullName>
    </alternativeName>
</protein>
<dbReference type="GO" id="GO:0046872">
    <property type="term" value="F:metal ion binding"/>
    <property type="evidence" value="ECO:0007669"/>
    <property type="project" value="UniProtKB-KW"/>
</dbReference>
<proteinExistence type="inferred from homology"/>
<feature type="transmembrane region" description="Helical" evidence="7">
    <location>
        <begin position="286"/>
        <end position="308"/>
    </location>
</feature>
<dbReference type="InterPro" id="IPR018480">
    <property type="entry name" value="PNAcMuramoyl-5peptid_Trfase_CS"/>
</dbReference>
<dbReference type="NCBIfam" id="TIGR00445">
    <property type="entry name" value="mraY"/>
    <property type="match status" value="1"/>
</dbReference>
<evidence type="ECO:0000256" key="2">
    <source>
        <dbReference type="ARBA" id="ARBA00005583"/>
    </source>
</evidence>
<feature type="transmembrane region" description="Helical" evidence="7">
    <location>
        <begin position="227"/>
        <end position="253"/>
    </location>
</feature>
<feature type="transmembrane region" description="Helical" evidence="7">
    <location>
        <begin position="336"/>
        <end position="355"/>
    </location>
</feature>
<evidence type="ECO:0000256" key="7">
    <source>
        <dbReference type="HAMAP-Rule" id="MF_00038"/>
    </source>
</evidence>
<keyword evidence="5 7" id="KW-1133">Transmembrane helix</keyword>
<feature type="transmembrane region" description="Helical" evidence="7">
    <location>
        <begin position="22"/>
        <end position="45"/>
    </location>
</feature>
<sequence>MIYHLLFPLREYISFFNIFRYITLRTGGSALTALILTLIFIPLYLKKARYKERISEDVPSRHKEKEGTPSAGGIVFLPVVLLSTLLWAKLNNPFIYLASFVVIYLGLMGFIDDIKKLTGDKKKGLSKGEKILLQFILAIVVVISLYYLFPKEVAFKTQFLFFKNIYINFGLFYLFFVILVFIGTTNAVNLTDGLDGLAAGAALAPLTVFILISYFEGNKILSNYLHLLYIPGIEELTIFGGAFLGALLGFLWYNAFPADIFMGDTGSQALGGALGIIAILTKQEFLLAIAGGLFVIEAISVIIQVYYFKKTRGKRIFLKAPLHHHYEEKGFSEPKIVVRMWIISFIFAIIALATIKIR</sequence>